<dbReference type="OrthoDB" id="10425434at2759"/>
<dbReference type="EMBL" id="CAJVPS010000756">
    <property type="protein sequence ID" value="CAG8507177.1"/>
    <property type="molecule type" value="Genomic_DNA"/>
</dbReference>
<dbReference type="Proteomes" id="UP000789508">
    <property type="component" value="Unassembled WGS sequence"/>
</dbReference>
<name>A0A9N8ZUM9_9GLOM</name>
<proteinExistence type="predicted"/>
<evidence type="ECO:0000313" key="3">
    <source>
        <dbReference type="Proteomes" id="UP000789508"/>
    </source>
</evidence>
<protein>
    <submittedName>
        <fullName evidence="2">11871_t:CDS:1</fullName>
    </submittedName>
</protein>
<dbReference type="AlphaFoldDB" id="A0A9N8ZUM9"/>
<comment type="caution">
    <text evidence="2">The sequence shown here is derived from an EMBL/GenBank/DDBJ whole genome shotgun (WGS) entry which is preliminary data.</text>
</comment>
<sequence>MPPHKIFKKKTASQTIKSINFLSLRYKKDSIVRKKTTPSQPITKFFERISRKIQPDDAKNIYRLNQFGFSSRQESESLSPSASPSSQQRKDSGIEIDFDTDYESNKDNGNSNAKQKQKSIASDTTEILPPADAIRKVIEENLLELTDIKNNDSIYTTVPMRPSSLGYNLINIIPVDDYNPWFVDENGNKRYSLWKLAGCRDDITKTIDFHQYEMKNLLQK</sequence>
<gene>
    <name evidence="2" type="ORF">ALEPTO_LOCUS3785</name>
</gene>
<feature type="compositionally biased region" description="Polar residues" evidence="1">
    <location>
        <begin position="107"/>
        <end position="124"/>
    </location>
</feature>
<organism evidence="2 3">
    <name type="scientific">Ambispora leptoticha</name>
    <dbReference type="NCBI Taxonomy" id="144679"/>
    <lineage>
        <taxon>Eukaryota</taxon>
        <taxon>Fungi</taxon>
        <taxon>Fungi incertae sedis</taxon>
        <taxon>Mucoromycota</taxon>
        <taxon>Glomeromycotina</taxon>
        <taxon>Glomeromycetes</taxon>
        <taxon>Archaeosporales</taxon>
        <taxon>Ambisporaceae</taxon>
        <taxon>Ambispora</taxon>
    </lineage>
</organism>
<accession>A0A9N8ZUM9</accession>
<feature type="compositionally biased region" description="Low complexity" evidence="1">
    <location>
        <begin position="72"/>
        <end position="87"/>
    </location>
</feature>
<evidence type="ECO:0000313" key="2">
    <source>
        <dbReference type="EMBL" id="CAG8507177.1"/>
    </source>
</evidence>
<keyword evidence="3" id="KW-1185">Reference proteome</keyword>
<reference evidence="2" key="1">
    <citation type="submission" date="2021-06" db="EMBL/GenBank/DDBJ databases">
        <authorList>
            <person name="Kallberg Y."/>
            <person name="Tangrot J."/>
            <person name="Rosling A."/>
        </authorList>
    </citation>
    <scope>NUCLEOTIDE SEQUENCE</scope>
    <source>
        <strain evidence="2">FL130A</strain>
    </source>
</reference>
<feature type="region of interest" description="Disordered" evidence="1">
    <location>
        <begin position="99"/>
        <end position="124"/>
    </location>
</feature>
<evidence type="ECO:0000256" key="1">
    <source>
        <dbReference type="SAM" id="MobiDB-lite"/>
    </source>
</evidence>
<feature type="region of interest" description="Disordered" evidence="1">
    <location>
        <begin position="72"/>
        <end position="91"/>
    </location>
</feature>